<evidence type="ECO:0000256" key="1">
    <source>
        <dbReference type="PROSITE-ProRule" id="PRU00325"/>
    </source>
</evidence>
<feature type="domain" description="SWIM-type" evidence="3">
    <location>
        <begin position="386"/>
        <end position="418"/>
    </location>
</feature>
<feature type="region of interest" description="Disordered" evidence="2">
    <location>
        <begin position="453"/>
        <end position="485"/>
    </location>
</feature>
<feature type="compositionally biased region" description="Basic residues" evidence="2">
    <location>
        <begin position="464"/>
        <end position="477"/>
    </location>
</feature>
<gene>
    <name evidence="4" type="ORF">Cni_G22445</name>
</gene>
<dbReference type="Pfam" id="PF10551">
    <property type="entry name" value="MULE"/>
    <property type="match status" value="1"/>
</dbReference>
<name>A0AAQ3KU74_9LILI</name>
<feature type="compositionally biased region" description="Polar residues" evidence="2">
    <location>
        <begin position="533"/>
        <end position="552"/>
    </location>
</feature>
<dbReference type="PANTHER" id="PTHR31973">
    <property type="entry name" value="POLYPROTEIN, PUTATIVE-RELATED"/>
    <property type="match status" value="1"/>
</dbReference>
<dbReference type="InterPro" id="IPR018289">
    <property type="entry name" value="MULE_transposase_dom"/>
</dbReference>
<dbReference type="InterPro" id="IPR007527">
    <property type="entry name" value="Znf_SWIM"/>
</dbReference>
<dbReference type="AlphaFoldDB" id="A0AAQ3KU74"/>
<dbReference type="GO" id="GO:0008270">
    <property type="term" value="F:zinc ion binding"/>
    <property type="evidence" value="ECO:0007669"/>
    <property type="project" value="UniProtKB-KW"/>
</dbReference>
<reference evidence="4 5" key="1">
    <citation type="submission" date="2023-10" db="EMBL/GenBank/DDBJ databases">
        <title>Chromosome-scale genome assembly provides insights into flower coloration mechanisms of Canna indica.</title>
        <authorList>
            <person name="Li C."/>
        </authorList>
    </citation>
    <scope>NUCLEOTIDE SEQUENCE [LARGE SCALE GENOMIC DNA]</scope>
    <source>
        <tissue evidence="4">Flower</tissue>
    </source>
</reference>
<keyword evidence="1" id="KW-0863">Zinc-finger</keyword>
<organism evidence="4 5">
    <name type="scientific">Canna indica</name>
    <name type="common">Indian-shot</name>
    <dbReference type="NCBI Taxonomy" id="4628"/>
    <lineage>
        <taxon>Eukaryota</taxon>
        <taxon>Viridiplantae</taxon>
        <taxon>Streptophyta</taxon>
        <taxon>Embryophyta</taxon>
        <taxon>Tracheophyta</taxon>
        <taxon>Spermatophyta</taxon>
        <taxon>Magnoliopsida</taxon>
        <taxon>Liliopsida</taxon>
        <taxon>Zingiberales</taxon>
        <taxon>Cannaceae</taxon>
        <taxon>Canna</taxon>
    </lineage>
</organism>
<dbReference type="EMBL" id="CP136896">
    <property type="protein sequence ID" value="WOL13672.1"/>
    <property type="molecule type" value="Genomic_DNA"/>
</dbReference>
<feature type="region of interest" description="Disordered" evidence="2">
    <location>
        <begin position="19"/>
        <end position="39"/>
    </location>
</feature>
<evidence type="ECO:0000313" key="5">
    <source>
        <dbReference type="Proteomes" id="UP001327560"/>
    </source>
</evidence>
<proteinExistence type="predicted"/>
<accession>A0AAQ3KU74</accession>
<feature type="compositionally biased region" description="Polar residues" evidence="2">
    <location>
        <begin position="608"/>
        <end position="618"/>
    </location>
</feature>
<protein>
    <recommendedName>
        <fullName evidence="3">SWIM-type domain-containing protein</fullName>
    </recommendedName>
</protein>
<keyword evidence="1" id="KW-0479">Metal-binding</keyword>
<evidence type="ECO:0000256" key="2">
    <source>
        <dbReference type="SAM" id="MobiDB-lite"/>
    </source>
</evidence>
<dbReference type="PROSITE" id="PS50966">
    <property type="entry name" value="ZF_SWIM"/>
    <property type="match status" value="1"/>
</dbReference>
<keyword evidence="1" id="KW-0862">Zinc</keyword>
<feature type="compositionally biased region" description="Polar residues" evidence="2">
    <location>
        <begin position="566"/>
        <end position="577"/>
    </location>
</feature>
<sequence>MASQTQLGFIDIDIQHSERDGKSNTNTVPTRDNVAGEEEGVHSEGMLSLVNQMMNGKLFRTIQYRKGLKFRGLRMRRLELQLGVLLIYGCTWHIHASPTPDGVTYKIKTYNLDHNCIRTTRNSNASSTWIAKSLQSKLVADPEMSYCRMKAELLKKYGLEPTNNMQLYRARRRVKEENQGNHAKSYDKLLAWAKLSRVTNPGSMVKMEVDARMFANPLFMRFFVCFDAMIKGFVRGCRPWFEIDGCHLKGTYGGVLLSAVAIDGNKGMFPIAYAVVEVECTDSWKFFLRLLYESLASIRECKDHPLTKMSGMQKGLGSAVSEFFPYAKHRIMGRLQRRFEKGSRFEFVTTPRIWKIVDMTMQDVKLCKVIDAGDDEFQVRDGFTTFAVNLRTKSCGCNYWSLCGLPCTHACACISYKRYNVERFYDHYYSNEMYCKTYQEMIHPMPELDERDRDGYPTIDPPKLKRLLGRPRTARRRATNEGRAGQQDARRSCIVRCGICKEFRHNRKGCQRGKTAKEKKKEALAFAVDQAQSGANTEGVTQASIGTSTQDDGNVEGHLGDANANEIPTQASNSTSRKGAVHMPTTTQPSQTLQREPHAKRKKIQPRRATQQGPVLDL</sequence>
<evidence type="ECO:0000259" key="3">
    <source>
        <dbReference type="PROSITE" id="PS50966"/>
    </source>
</evidence>
<feature type="compositionally biased region" description="Polar residues" evidence="2">
    <location>
        <begin position="584"/>
        <end position="594"/>
    </location>
</feature>
<evidence type="ECO:0000313" key="4">
    <source>
        <dbReference type="EMBL" id="WOL13672.1"/>
    </source>
</evidence>
<dbReference type="Proteomes" id="UP001327560">
    <property type="component" value="Chromosome 7"/>
</dbReference>
<feature type="region of interest" description="Disordered" evidence="2">
    <location>
        <begin position="533"/>
        <end position="618"/>
    </location>
</feature>
<dbReference type="PANTHER" id="PTHR31973:SF187">
    <property type="entry name" value="MUTATOR TRANSPOSASE MUDRA PROTEIN"/>
    <property type="match status" value="1"/>
</dbReference>
<keyword evidence="5" id="KW-1185">Reference proteome</keyword>